<dbReference type="RefSeq" id="XP_001330462.1">
    <property type="nucleotide sequence ID" value="XM_001330427.1"/>
</dbReference>
<accession>A2EZI1</accession>
<dbReference type="VEuPathDB" id="TrichDB:TVAG_048020"/>
<proteinExistence type="predicted"/>
<evidence type="ECO:0000313" key="3">
    <source>
        <dbReference type="Proteomes" id="UP000001542"/>
    </source>
</evidence>
<dbReference type="Pfam" id="PF02138">
    <property type="entry name" value="Beach"/>
    <property type="match status" value="1"/>
</dbReference>
<dbReference type="SUPFAM" id="SSF101898">
    <property type="entry name" value="NHL repeat"/>
    <property type="match status" value="1"/>
</dbReference>
<dbReference type="OrthoDB" id="10582993at2759"/>
<name>A2EZI1_TRIV3</name>
<protein>
    <submittedName>
        <fullName evidence="2">Beige/BEACH domain containing protein</fullName>
    </submittedName>
</protein>
<dbReference type="SMART" id="SM01026">
    <property type="entry name" value="Beach"/>
    <property type="match status" value="1"/>
</dbReference>
<dbReference type="Gene3D" id="2.130.10.10">
    <property type="entry name" value="YVTN repeat-like/Quinoprotein amine dehydrogenase"/>
    <property type="match status" value="1"/>
</dbReference>
<gene>
    <name evidence="2" type="ORF">TVAG_048020</name>
</gene>
<sequence>MNIYLNENTTQLVRKQVLEAFIAFTKANPNLRQQIFSVSPLSLWILKPPKIDGKSLESLIIFTTEMVSRNIVDAKSILSPLLSISAPPPDTEVPTSLILSLVLNETQRSKLSPADLIESKFLEDFILIPDDKQLAWFMSAHQEFLKLAQIAYSSPSAQEWRFPVIQAFIKASQHLSDFPSFVNFLSALFTSNFSTQIVHLLLNFLNSNDLVRLLCQELVKRQEAPGFFFEANGLQICCDYVKENPESAERILQIFASAACHEQQPEIDNFLNELDLDHPIFSVKREVLEQICFGSRKTHCVRIPSLLPYVSDYDSDLPSNQYLAGRFAIPAYERRNIEFEKIPHINKIINRYIDVKYLGNLTKLGKYFDANSDCFPVVELSKTSRPSTARVPFNAKSISFWFKVIDKEQKSCQILAAGSLTISIFNSKIHVNTNKEVLTATHVGGQWHNIILIFDTQRNSISKVTVYADGSELGVFKGMDEQVPNEILFGDNQGPMMTNVLISSNLLVSNNDLNAQYVYKQGPKSSFNGEQISAIITDRSSINVGYLGIAIYFTNFVEIEKLFEIAEKFDNFEDFRDLLIGLISIRLCNSDVLDIPKFYTRFTLSLKRKNEMVSENILSFLNSIPFTKSSRTERTQALFYVLTDIELFNVISHEASVQFLQFVTATLGAYFDLTELFKLDTANFIIAMMRSGVDESVSLAVCPILTKLIATEQTEIALRTFLNTSISSSEWEHRLPISILDYPISSILTMPMSNSKLQESLLQSWVSCVRQNTNELLMYNDLVDMMLLFEDEKSLAFGEIICYYSQKNSFYIGVSQTANYAFARLAKYKRAWICALSILGGLPFTKTNLPQIVQIERPAACGIILEMLCNLTSLVARNQIFKTVDPELIDLHVKVFQVLSNIKQDQYAYFLQPSNVILIYKLSNLGIIPQSLASQSDGARTENNWKEEIEGEKLTKPQLKTVKRLLGTENEYISTIISQEDLVESKSIINTNYYGEFPFDCYDDEWLNDVPGINHVINFICSCLLAADSEFFCLLLEDLYTGNSLMYSSYRKYFGPELVSQLLIKLSDSEEPIEMYHIPLMVFVDKCISQKQFSEKYIHILSLVFNMMKSIEMRGEFEKLLQDQNCLNSYRHFLLGSFIYVHHDSLFELYQLLANNKNVVFHPIIFEDINFSTFWMHLTKSNKFDTDDLALCMSLFVSVFDPNIIANFNPDDVSSEWEQYSLTFFGNEDEKSEKKLAKAKEIIENEKTVMKLVSTNTHIMFAYRAANIFVQSNMSIRYINNSQRRLERQFFDFCRTKKQIELRYSKPNSFHLSPNHLPVYQPRSVCPSPFAVRCPPFEIAATPEYFAMNYIEKLQRIKIIDVLGQIIANPELCYFHNEGNLPYTSPFEYSKFVFQSTKSLLKSFYDTFPEVDEKMSPLKVTFYFYIHEIPSILFIGDKKLIILVMADLDESGGIKLLKDPPGRIAFIPFTEGISLNEWNTSLFCGHICIFVDIESIPLLRKHMIIHKPVALLIDQLLQPEIILSFKSEDVATDFEKFLNKKRLSVYSTFPYLFSISSQSLASEMWQNYQLSSFDYLLLLNNFGGRSFADLAQYPVFPWVSSPDLEPRDMSLPMGQLNPQRAAHFDTTFALSNPHYYYGFHYSLPGAVFWLMMRLPPFTYFGWDLNSGWDNQGRLFMSVKDAYSSASARNPSDLKELVPQIYTVPELYLNTCSLKLPGEGDVKLPDWSKNSPAVFIDVMRKTLEHCDSLNDWIDLIFGYKQLGEAALQCKNIFLPSSYHNCKLEDLDMDESAFSAQVLNFGQCPIQLFTKPHAQREEIERFSMLLFEQKTSFSEIELKNKFALREFKVGPSGNAFPLLSSLIPPSYNNFVGIMNSKLFISGENSKTVIYSSEFNFVNDISVSSDGLFCAVSFNFGLVKIYQIIFDKTVPVSLTFIKQLSFASHCRKSSILSSDYLCATSTSDGKIEIWNFASGMTHNLLEFESPHTMEWDTSEGVLTCCNSKMISQFSINGILIRSFNFSEICNCFCVLSMESSFDGKIMLCGMDNGSVVYLCIDSSSSQLFDLGKKSVSRMKLTNCFSDLYRGQCYFCDSRGKVFTAKIKTMAQHRSCTNCNFPANSTCSRCGADICETCAMSNNGICQNCSKEIGVITSYRF</sequence>
<dbReference type="VEuPathDB" id="TrichDB:TVAGG3_0657570"/>
<dbReference type="InParanoid" id="A2EZI1"/>
<dbReference type="Proteomes" id="UP000001542">
    <property type="component" value="Unassembled WGS sequence"/>
</dbReference>
<dbReference type="Gene3D" id="1.10.1540.10">
    <property type="entry name" value="BEACH domain"/>
    <property type="match status" value="1"/>
</dbReference>
<dbReference type="CDD" id="cd06071">
    <property type="entry name" value="Beach"/>
    <property type="match status" value="1"/>
</dbReference>
<dbReference type="InterPro" id="IPR015943">
    <property type="entry name" value="WD40/YVTN_repeat-like_dom_sf"/>
</dbReference>
<reference evidence="2" key="2">
    <citation type="journal article" date="2007" name="Science">
        <title>Draft genome sequence of the sexually transmitted pathogen Trichomonas vaginalis.</title>
        <authorList>
            <person name="Carlton J.M."/>
            <person name="Hirt R.P."/>
            <person name="Silva J.C."/>
            <person name="Delcher A.L."/>
            <person name="Schatz M."/>
            <person name="Zhao Q."/>
            <person name="Wortman J.R."/>
            <person name="Bidwell S.L."/>
            <person name="Alsmark U.C.M."/>
            <person name="Besteiro S."/>
            <person name="Sicheritz-Ponten T."/>
            <person name="Noel C.J."/>
            <person name="Dacks J.B."/>
            <person name="Foster P.G."/>
            <person name="Simillion C."/>
            <person name="Van de Peer Y."/>
            <person name="Miranda-Saavedra D."/>
            <person name="Barton G.J."/>
            <person name="Westrop G.D."/>
            <person name="Mueller S."/>
            <person name="Dessi D."/>
            <person name="Fiori P.L."/>
            <person name="Ren Q."/>
            <person name="Paulsen I."/>
            <person name="Zhang H."/>
            <person name="Bastida-Corcuera F.D."/>
            <person name="Simoes-Barbosa A."/>
            <person name="Brown M.T."/>
            <person name="Hayes R.D."/>
            <person name="Mukherjee M."/>
            <person name="Okumura C.Y."/>
            <person name="Schneider R."/>
            <person name="Smith A.J."/>
            <person name="Vanacova S."/>
            <person name="Villalvazo M."/>
            <person name="Haas B.J."/>
            <person name="Pertea M."/>
            <person name="Feldblyum T.V."/>
            <person name="Utterback T.R."/>
            <person name="Shu C.L."/>
            <person name="Osoegawa K."/>
            <person name="de Jong P.J."/>
            <person name="Hrdy I."/>
            <person name="Horvathova L."/>
            <person name="Zubacova Z."/>
            <person name="Dolezal P."/>
            <person name="Malik S.B."/>
            <person name="Logsdon J.M. Jr."/>
            <person name="Henze K."/>
            <person name="Gupta A."/>
            <person name="Wang C.C."/>
            <person name="Dunne R.L."/>
            <person name="Upcroft J.A."/>
            <person name="Upcroft P."/>
            <person name="White O."/>
            <person name="Salzberg S.L."/>
            <person name="Tang P."/>
            <person name="Chiu C.-H."/>
            <person name="Lee Y.-S."/>
            <person name="Embley T.M."/>
            <person name="Coombs G.H."/>
            <person name="Mottram J.C."/>
            <person name="Tachezy J."/>
            <person name="Fraser-Liggett C.M."/>
            <person name="Johnson P.J."/>
        </authorList>
    </citation>
    <scope>NUCLEOTIDE SEQUENCE [LARGE SCALE GENOMIC DNA]</scope>
    <source>
        <strain evidence="2">G3</strain>
    </source>
</reference>
<dbReference type="PANTHER" id="PTHR13743">
    <property type="entry name" value="BEIGE/BEACH-RELATED"/>
    <property type="match status" value="1"/>
</dbReference>
<dbReference type="PROSITE" id="PS50197">
    <property type="entry name" value="BEACH"/>
    <property type="match status" value="1"/>
</dbReference>
<evidence type="ECO:0000259" key="1">
    <source>
        <dbReference type="PROSITE" id="PS50197"/>
    </source>
</evidence>
<organism evidence="2 3">
    <name type="scientific">Trichomonas vaginalis (strain ATCC PRA-98 / G3)</name>
    <dbReference type="NCBI Taxonomy" id="412133"/>
    <lineage>
        <taxon>Eukaryota</taxon>
        <taxon>Metamonada</taxon>
        <taxon>Parabasalia</taxon>
        <taxon>Trichomonadida</taxon>
        <taxon>Trichomonadidae</taxon>
        <taxon>Trichomonas</taxon>
    </lineage>
</organism>
<dbReference type="eggNOG" id="KOG1786">
    <property type="taxonomic scope" value="Eukaryota"/>
</dbReference>
<dbReference type="KEGG" id="tva:4759777"/>
<dbReference type="InterPro" id="IPR036372">
    <property type="entry name" value="BEACH_dom_sf"/>
</dbReference>
<evidence type="ECO:0000313" key="2">
    <source>
        <dbReference type="EMBL" id="EAY01947.1"/>
    </source>
</evidence>
<dbReference type="SUPFAM" id="SSF81837">
    <property type="entry name" value="BEACH domain"/>
    <property type="match status" value="1"/>
</dbReference>
<reference evidence="2" key="1">
    <citation type="submission" date="2006-10" db="EMBL/GenBank/DDBJ databases">
        <authorList>
            <person name="Amadeo P."/>
            <person name="Zhao Q."/>
            <person name="Wortman J."/>
            <person name="Fraser-Liggett C."/>
            <person name="Carlton J."/>
        </authorList>
    </citation>
    <scope>NUCLEOTIDE SEQUENCE</scope>
    <source>
        <strain evidence="2">G3</strain>
    </source>
</reference>
<dbReference type="InterPro" id="IPR000409">
    <property type="entry name" value="BEACH_dom"/>
</dbReference>
<dbReference type="STRING" id="5722.A2EZI1"/>
<dbReference type="SMR" id="A2EZI1"/>
<dbReference type="EMBL" id="DS113552">
    <property type="protein sequence ID" value="EAY01947.1"/>
    <property type="molecule type" value="Genomic_DNA"/>
</dbReference>
<dbReference type="InterPro" id="IPR050865">
    <property type="entry name" value="BEACH_Domain"/>
</dbReference>
<keyword evidence="3" id="KW-1185">Reference proteome</keyword>
<feature type="domain" description="BEACH" evidence="1">
    <location>
        <begin position="1550"/>
        <end position="1814"/>
    </location>
</feature>
<dbReference type="PANTHER" id="PTHR13743:SF123">
    <property type="entry name" value="PROTEIN FAN"/>
    <property type="match status" value="1"/>
</dbReference>